<evidence type="ECO:0000313" key="4">
    <source>
        <dbReference type="EMBL" id="JAU52243.1"/>
    </source>
</evidence>
<dbReference type="Pfam" id="PF00789">
    <property type="entry name" value="UBX"/>
    <property type="match status" value="1"/>
</dbReference>
<dbReference type="AlphaFoldDB" id="A0A1J3G7L5"/>
<dbReference type="PROSITE" id="PS50330">
    <property type="entry name" value="UIM"/>
    <property type="match status" value="2"/>
</dbReference>
<dbReference type="SMART" id="SM00726">
    <property type="entry name" value="UIM"/>
    <property type="match status" value="2"/>
</dbReference>
<dbReference type="InterPro" id="IPR001012">
    <property type="entry name" value="UBX_dom"/>
</dbReference>
<dbReference type="PANTHER" id="PTHR23322">
    <property type="entry name" value="FAS-ASSOCIATED PROTEIN"/>
    <property type="match status" value="1"/>
</dbReference>
<dbReference type="SMART" id="SM00166">
    <property type="entry name" value="UBX"/>
    <property type="match status" value="1"/>
</dbReference>
<proteinExistence type="predicted"/>
<accession>A0A1J3G7L5</accession>
<dbReference type="Pfam" id="PF14555">
    <property type="entry name" value="UBA_4"/>
    <property type="match status" value="1"/>
</dbReference>
<feature type="compositionally biased region" description="Basic and acidic residues" evidence="2">
    <location>
        <begin position="276"/>
        <end position="288"/>
    </location>
</feature>
<reference evidence="4" key="1">
    <citation type="submission" date="2016-07" db="EMBL/GenBank/DDBJ databases">
        <title>De novo transcriptome assembly of four accessions of the metal hyperaccumulator plant Noccaea caerulescens.</title>
        <authorList>
            <person name="Blande D."/>
            <person name="Halimaa P."/>
            <person name="Tervahauta A.I."/>
            <person name="Aarts M.G."/>
            <person name="Karenlampi S.O."/>
        </authorList>
    </citation>
    <scope>NUCLEOTIDE SEQUENCE</scope>
</reference>
<evidence type="ECO:0000259" key="3">
    <source>
        <dbReference type="PROSITE" id="PS50033"/>
    </source>
</evidence>
<feature type="compositionally biased region" description="Polar residues" evidence="2">
    <location>
        <begin position="339"/>
        <end position="354"/>
    </location>
</feature>
<evidence type="ECO:0000256" key="1">
    <source>
        <dbReference type="ARBA" id="ARBA00022786"/>
    </source>
</evidence>
<name>A0A1J3G7L5_NOCCA</name>
<dbReference type="SUPFAM" id="SSF54236">
    <property type="entry name" value="Ubiquitin-like"/>
    <property type="match status" value="1"/>
</dbReference>
<feature type="region of interest" description="Disordered" evidence="2">
    <location>
        <begin position="255"/>
        <end position="301"/>
    </location>
</feature>
<dbReference type="PANTHER" id="PTHR23322:SF55">
    <property type="entry name" value="PLANT UBX DOMAIN-CONTAINING PROTEIN 9"/>
    <property type="match status" value="1"/>
</dbReference>
<dbReference type="GO" id="GO:0043130">
    <property type="term" value="F:ubiquitin binding"/>
    <property type="evidence" value="ECO:0007669"/>
    <property type="project" value="TreeGrafter"/>
</dbReference>
<dbReference type="InterPro" id="IPR003903">
    <property type="entry name" value="UIM_dom"/>
</dbReference>
<evidence type="ECO:0000256" key="2">
    <source>
        <dbReference type="SAM" id="MobiDB-lite"/>
    </source>
</evidence>
<dbReference type="InterPro" id="IPR050730">
    <property type="entry name" value="UBX_domain-protein"/>
</dbReference>
<dbReference type="Gene3D" id="3.10.20.90">
    <property type="entry name" value="Phosphatidylinositol 3-kinase Catalytic Subunit, Chain A, domain 1"/>
    <property type="match status" value="1"/>
</dbReference>
<dbReference type="PROSITE" id="PS50033">
    <property type="entry name" value="UBX"/>
    <property type="match status" value="1"/>
</dbReference>
<keyword evidence="1" id="KW-0833">Ubl conjugation pathway</keyword>
<dbReference type="InterPro" id="IPR029071">
    <property type="entry name" value="Ubiquitin-like_domsf"/>
</dbReference>
<dbReference type="Pfam" id="PF02809">
    <property type="entry name" value="UIM"/>
    <property type="match status" value="2"/>
</dbReference>
<feature type="region of interest" description="Disordered" evidence="2">
    <location>
        <begin position="337"/>
        <end position="368"/>
    </location>
</feature>
<sequence length="463" mass="51338">MMRPARDSIQSYMSITGASESLAIQRLEEHGNSLPEAINSHFRDVERSIYDPSDSRPEYNVVEDNNQVRGTEARPVPVPVPGGLPSLLSAARAFRPSLLLDPNYRRNILRQLSGSASSGSPPPSSHSGEVTGFPAQPTWGNDQIRPPGLGEVGGDGYPGRSSSYGSQVHGGTHRDTEVPGYSNDNNFAEEEMIRAAIEASKKDYQEVPSSVLSPREVINREDEDIARAISMSLEMEEQEGLLREQLAELMPHSVEHHDPCQSNTTESSRYKPRSSLVEDKREDMKQKQPVDSSSQHGHDLQNVEACYPEEWGGIPSKELEEAIMLEKALFSGVAKESASHNNQHGTNMESQSPDNMVIGEEPERSPSTKKVVLPIEPAVENEDAITLLVRMPDSSRHGRRFLKSDKLKHLFDFIDAVGLVKPGTYRVVRSYPRRAFSLQDGALTFEELSLTNKQEALFLELLT</sequence>
<feature type="domain" description="UBX" evidence="3">
    <location>
        <begin position="380"/>
        <end position="458"/>
    </location>
</feature>
<dbReference type="EMBL" id="GEVK01000589">
    <property type="protein sequence ID" value="JAU52243.1"/>
    <property type="molecule type" value="Transcribed_RNA"/>
</dbReference>
<dbReference type="CDD" id="cd14351">
    <property type="entry name" value="UBA_Ubx1_like"/>
    <property type="match status" value="1"/>
</dbReference>
<protein>
    <recommendedName>
        <fullName evidence="3">UBX domain-containing protein</fullName>
    </recommendedName>
</protein>
<feature type="region of interest" description="Disordered" evidence="2">
    <location>
        <begin position="113"/>
        <end position="184"/>
    </location>
</feature>
<organism evidence="4">
    <name type="scientific">Noccaea caerulescens</name>
    <name type="common">Alpine penny-cress</name>
    <name type="synonym">Thlaspi caerulescens</name>
    <dbReference type="NCBI Taxonomy" id="107243"/>
    <lineage>
        <taxon>Eukaryota</taxon>
        <taxon>Viridiplantae</taxon>
        <taxon>Streptophyta</taxon>
        <taxon>Embryophyta</taxon>
        <taxon>Tracheophyta</taxon>
        <taxon>Spermatophyta</taxon>
        <taxon>Magnoliopsida</taxon>
        <taxon>eudicotyledons</taxon>
        <taxon>Gunneridae</taxon>
        <taxon>Pentapetalae</taxon>
        <taxon>rosids</taxon>
        <taxon>malvids</taxon>
        <taxon>Brassicales</taxon>
        <taxon>Brassicaceae</taxon>
        <taxon>Coluteocarpeae</taxon>
        <taxon>Noccaea</taxon>
    </lineage>
</organism>
<gene>
    <name evidence="4" type="ORF">LC_TR10532_c0_g1_i1_g.37167</name>
</gene>
<dbReference type="CDD" id="cd01767">
    <property type="entry name" value="UBX"/>
    <property type="match status" value="1"/>
</dbReference>